<keyword evidence="2 4" id="KW-0238">DNA-binding</keyword>
<dbReference type="PRINTS" id="PR00455">
    <property type="entry name" value="HTHTETR"/>
</dbReference>
<accession>A0A2S5KKB8</accession>
<dbReference type="EMBL" id="PRLP01000106">
    <property type="protein sequence ID" value="PPC75180.1"/>
    <property type="molecule type" value="Genomic_DNA"/>
</dbReference>
<name>A0A2S5KKB8_9PROT</name>
<dbReference type="GO" id="GO:0000976">
    <property type="term" value="F:transcription cis-regulatory region binding"/>
    <property type="evidence" value="ECO:0007669"/>
    <property type="project" value="TreeGrafter"/>
</dbReference>
<feature type="DNA-binding region" description="H-T-H motif" evidence="4">
    <location>
        <begin position="35"/>
        <end position="54"/>
    </location>
</feature>
<dbReference type="InterPro" id="IPR036271">
    <property type="entry name" value="Tet_transcr_reg_TetR-rel_C_sf"/>
</dbReference>
<evidence type="ECO:0000313" key="6">
    <source>
        <dbReference type="EMBL" id="PPC75180.1"/>
    </source>
</evidence>
<dbReference type="InterPro" id="IPR039536">
    <property type="entry name" value="TetR_C_Proteobacteria"/>
</dbReference>
<dbReference type="PANTHER" id="PTHR30055:SF146">
    <property type="entry name" value="HTH-TYPE TRANSCRIPTIONAL DUAL REGULATOR CECR"/>
    <property type="match status" value="1"/>
</dbReference>
<dbReference type="InterPro" id="IPR009057">
    <property type="entry name" value="Homeodomain-like_sf"/>
</dbReference>
<dbReference type="InterPro" id="IPR050109">
    <property type="entry name" value="HTH-type_TetR-like_transc_reg"/>
</dbReference>
<dbReference type="Pfam" id="PF14246">
    <property type="entry name" value="TetR_C_7"/>
    <property type="match status" value="1"/>
</dbReference>
<comment type="caution">
    <text evidence="6">The sequence shown here is derived from an EMBL/GenBank/DDBJ whole genome shotgun (WGS) entry which is preliminary data.</text>
</comment>
<feature type="domain" description="HTH tetR-type" evidence="5">
    <location>
        <begin position="12"/>
        <end position="72"/>
    </location>
</feature>
<dbReference type="SUPFAM" id="SSF46689">
    <property type="entry name" value="Homeodomain-like"/>
    <property type="match status" value="1"/>
</dbReference>
<dbReference type="Pfam" id="PF00440">
    <property type="entry name" value="TetR_N"/>
    <property type="match status" value="1"/>
</dbReference>
<keyword evidence="1" id="KW-0805">Transcription regulation</keyword>
<evidence type="ECO:0000313" key="7">
    <source>
        <dbReference type="Proteomes" id="UP000238196"/>
    </source>
</evidence>
<dbReference type="Gene3D" id="1.10.10.60">
    <property type="entry name" value="Homeodomain-like"/>
    <property type="match status" value="1"/>
</dbReference>
<dbReference type="PROSITE" id="PS50977">
    <property type="entry name" value="HTH_TETR_2"/>
    <property type="match status" value="1"/>
</dbReference>
<proteinExistence type="predicted"/>
<dbReference type="FunFam" id="1.10.10.60:FF:000141">
    <property type="entry name" value="TetR family transcriptional regulator"/>
    <property type="match status" value="1"/>
</dbReference>
<evidence type="ECO:0000256" key="2">
    <source>
        <dbReference type="ARBA" id="ARBA00023125"/>
    </source>
</evidence>
<evidence type="ECO:0000256" key="4">
    <source>
        <dbReference type="PROSITE-ProRule" id="PRU00335"/>
    </source>
</evidence>
<reference evidence="6 7" key="1">
    <citation type="submission" date="2018-02" db="EMBL/GenBank/DDBJ databases">
        <title>novel marine gammaproteobacteria from coastal saline agro ecosystem.</title>
        <authorList>
            <person name="Krishnan R."/>
            <person name="Ramesh Kumar N."/>
        </authorList>
    </citation>
    <scope>NUCLEOTIDE SEQUENCE [LARGE SCALE GENOMIC DNA]</scope>
    <source>
        <strain evidence="6 7">228</strain>
    </source>
</reference>
<dbReference type="Gene3D" id="1.10.357.10">
    <property type="entry name" value="Tetracycline Repressor, domain 2"/>
    <property type="match status" value="1"/>
</dbReference>
<dbReference type="GO" id="GO:0003700">
    <property type="term" value="F:DNA-binding transcription factor activity"/>
    <property type="evidence" value="ECO:0007669"/>
    <property type="project" value="TreeGrafter"/>
</dbReference>
<evidence type="ECO:0000256" key="1">
    <source>
        <dbReference type="ARBA" id="ARBA00023015"/>
    </source>
</evidence>
<evidence type="ECO:0000259" key="5">
    <source>
        <dbReference type="PROSITE" id="PS50977"/>
    </source>
</evidence>
<dbReference type="SUPFAM" id="SSF48498">
    <property type="entry name" value="Tetracyclin repressor-like, C-terminal domain"/>
    <property type="match status" value="1"/>
</dbReference>
<dbReference type="InterPro" id="IPR001647">
    <property type="entry name" value="HTH_TetR"/>
</dbReference>
<organism evidence="6 7">
    <name type="scientific">Proteobacteria bacterium 228</name>
    <dbReference type="NCBI Taxonomy" id="2083153"/>
    <lineage>
        <taxon>Bacteria</taxon>
        <taxon>Pseudomonadati</taxon>
        <taxon>Pseudomonadota</taxon>
    </lineage>
</organism>
<dbReference type="Proteomes" id="UP000238196">
    <property type="component" value="Unassembled WGS sequence"/>
</dbReference>
<dbReference type="PANTHER" id="PTHR30055">
    <property type="entry name" value="HTH-TYPE TRANSCRIPTIONAL REGULATOR RUTR"/>
    <property type="match status" value="1"/>
</dbReference>
<dbReference type="OrthoDB" id="116240at2"/>
<evidence type="ECO:0000256" key="3">
    <source>
        <dbReference type="ARBA" id="ARBA00023163"/>
    </source>
</evidence>
<gene>
    <name evidence="6" type="ORF">C4K68_21295</name>
</gene>
<sequence>MSEHSRPLSRSEEKRQRILETAMDLFCSQGFANTSMDAIAREADVSKQTIYSHFGSKDDLFVAAIRTKCLQANLSEDLFNEQESVGQQLQRFARLFTELVLSDDAIRVFRTCISSADQLPHLGQLFFNEGPMNVIALLTLYLQRVTDRGELAIANPHGAAVQLLMMLMGEGHLRRKLGLPYDTQSAAHHEYLRSSVELFLRGYRA</sequence>
<protein>
    <submittedName>
        <fullName evidence="6">TetR/AcrR family transcriptional regulator</fullName>
    </submittedName>
</protein>
<keyword evidence="3" id="KW-0804">Transcription</keyword>
<dbReference type="AlphaFoldDB" id="A0A2S5KKB8"/>